<evidence type="ECO:0000313" key="13">
    <source>
        <dbReference type="EMBL" id="QZD88258.1"/>
    </source>
</evidence>
<dbReference type="PANTHER" id="PTHR10344">
    <property type="entry name" value="THYMIDYLATE KINASE"/>
    <property type="match status" value="1"/>
</dbReference>
<comment type="function">
    <text evidence="11">Phosphorylation of dTMP to form dTDP in both de novo and salvage pathways of dTTP synthesis.</text>
</comment>
<dbReference type="GO" id="GO:0004798">
    <property type="term" value="F:dTMP kinase activity"/>
    <property type="evidence" value="ECO:0007669"/>
    <property type="project" value="UniProtKB-EC"/>
</dbReference>
<gene>
    <name evidence="11 13" type="primary">tmk</name>
    <name evidence="13" type="ORF">K3166_06215</name>
</gene>
<accession>A0ABX8ZKN3</accession>
<keyword evidence="6 11" id="KW-0547">Nucleotide-binding</keyword>
<dbReference type="EC" id="2.7.4.9" evidence="2 11"/>
<sequence>MRTGKFIAFEGGEGMGKSTQARLLADALNKRGLEVVLTREPGGTPGAEAIRGLLLHPPGKGWGPEAEALLFAAARADHVKKLIRPALEAGKWVICDRFLDSSRAYQGDAGGVGDTKVRQLHEIGSKGLLPDLTLVLAAESNHVAERLRARDGDASDAIGGRADSYHSDVNSAFQSFVREEPDRFRLIDGEGSIDEVHERIVDAVKDIAP</sequence>
<dbReference type="PROSITE" id="PS01331">
    <property type="entry name" value="THYMIDYLATE_KINASE"/>
    <property type="match status" value="1"/>
</dbReference>
<keyword evidence="14" id="KW-1185">Reference proteome</keyword>
<dbReference type="Pfam" id="PF02223">
    <property type="entry name" value="Thymidylate_kin"/>
    <property type="match status" value="1"/>
</dbReference>
<evidence type="ECO:0000256" key="11">
    <source>
        <dbReference type="HAMAP-Rule" id="MF_00165"/>
    </source>
</evidence>
<evidence type="ECO:0000256" key="3">
    <source>
        <dbReference type="ARBA" id="ARBA00017144"/>
    </source>
</evidence>
<proteinExistence type="inferred from homology"/>
<comment type="similarity">
    <text evidence="1 11">Belongs to the thymidylate kinase family.</text>
</comment>
<evidence type="ECO:0000313" key="14">
    <source>
        <dbReference type="Proteomes" id="UP000824280"/>
    </source>
</evidence>
<comment type="catalytic activity">
    <reaction evidence="10 11">
        <text>dTMP + ATP = dTDP + ADP</text>
        <dbReference type="Rhea" id="RHEA:13517"/>
        <dbReference type="ChEBI" id="CHEBI:30616"/>
        <dbReference type="ChEBI" id="CHEBI:58369"/>
        <dbReference type="ChEBI" id="CHEBI:63528"/>
        <dbReference type="ChEBI" id="CHEBI:456216"/>
        <dbReference type="EC" id="2.7.4.9"/>
    </reaction>
</comment>
<keyword evidence="7 11" id="KW-0418">Kinase</keyword>
<dbReference type="HAMAP" id="MF_00165">
    <property type="entry name" value="Thymidylate_kinase"/>
    <property type="match status" value="1"/>
</dbReference>
<keyword evidence="5 11" id="KW-0545">Nucleotide biosynthesis</keyword>
<protein>
    <recommendedName>
        <fullName evidence="3 11">Thymidylate kinase</fullName>
        <ecNumber evidence="2 11">2.7.4.9</ecNumber>
    </recommendedName>
    <alternativeName>
        <fullName evidence="9 11">dTMP kinase</fullName>
    </alternativeName>
</protein>
<dbReference type="InterPro" id="IPR018094">
    <property type="entry name" value="Thymidylate_kinase"/>
</dbReference>
<dbReference type="EMBL" id="CP081297">
    <property type="protein sequence ID" value="QZD88258.1"/>
    <property type="molecule type" value="Genomic_DNA"/>
</dbReference>
<organism evidence="13 14">
    <name type="scientific">Qipengyuania psychrotolerans</name>
    <dbReference type="NCBI Taxonomy" id="2867238"/>
    <lineage>
        <taxon>Bacteria</taxon>
        <taxon>Pseudomonadati</taxon>
        <taxon>Pseudomonadota</taxon>
        <taxon>Alphaproteobacteria</taxon>
        <taxon>Sphingomonadales</taxon>
        <taxon>Erythrobacteraceae</taxon>
        <taxon>Qipengyuania</taxon>
    </lineage>
</organism>
<evidence type="ECO:0000256" key="1">
    <source>
        <dbReference type="ARBA" id="ARBA00009776"/>
    </source>
</evidence>
<evidence type="ECO:0000256" key="9">
    <source>
        <dbReference type="ARBA" id="ARBA00029962"/>
    </source>
</evidence>
<dbReference type="RefSeq" id="WP_221423789.1">
    <property type="nucleotide sequence ID" value="NZ_CP081297.1"/>
</dbReference>
<keyword evidence="8 11" id="KW-0067">ATP-binding</keyword>
<evidence type="ECO:0000256" key="7">
    <source>
        <dbReference type="ARBA" id="ARBA00022777"/>
    </source>
</evidence>
<dbReference type="NCBIfam" id="TIGR00041">
    <property type="entry name" value="DTMP_kinase"/>
    <property type="match status" value="1"/>
</dbReference>
<feature type="domain" description="Thymidylate kinase-like" evidence="12">
    <location>
        <begin position="9"/>
        <end position="200"/>
    </location>
</feature>
<dbReference type="Gene3D" id="3.40.50.300">
    <property type="entry name" value="P-loop containing nucleotide triphosphate hydrolases"/>
    <property type="match status" value="1"/>
</dbReference>
<reference evidence="13 14" key="1">
    <citation type="submission" date="2021-08" db="EMBL/GenBank/DDBJ databases">
        <title>Comparative Genomics Analysis of the Genus Qipengyuania Reveals Extensive Genetic Diversity and Metabolic Versatility, Including the Description of Fifteen Novel Species.</title>
        <authorList>
            <person name="Liu Y."/>
        </authorList>
    </citation>
    <scope>NUCLEOTIDE SEQUENCE [LARGE SCALE GENOMIC DNA]</scope>
    <source>
        <strain evidence="13 14">1XM2-8</strain>
    </source>
</reference>
<keyword evidence="4 11" id="KW-0808">Transferase</keyword>
<evidence type="ECO:0000259" key="12">
    <source>
        <dbReference type="Pfam" id="PF02223"/>
    </source>
</evidence>
<evidence type="ECO:0000256" key="8">
    <source>
        <dbReference type="ARBA" id="ARBA00022840"/>
    </source>
</evidence>
<dbReference type="CDD" id="cd01672">
    <property type="entry name" value="TMPK"/>
    <property type="match status" value="1"/>
</dbReference>
<evidence type="ECO:0000256" key="6">
    <source>
        <dbReference type="ARBA" id="ARBA00022741"/>
    </source>
</evidence>
<feature type="binding site" evidence="11">
    <location>
        <begin position="11"/>
        <end position="18"/>
    </location>
    <ligand>
        <name>ATP</name>
        <dbReference type="ChEBI" id="CHEBI:30616"/>
    </ligand>
</feature>
<dbReference type="SUPFAM" id="SSF52540">
    <property type="entry name" value="P-loop containing nucleoside triphosphate hydrolases"/>
    <property type="match status" value="1"/>
</dbReference>
<evidence type="ECO:0000256" key="10">
    <source>
        <dbReference type="ARBA" id="ARBA00048743"/>
    </source>
</evidence>
<dbReference type="Proteomes" id="UP000824280">
    <property type="component" value="Chromosome"/>
</dbReference>
<evidence type="ECO:0000256" key="2">
    <source>
        <dbReference type="ARBA" id="ARBA00012980"/>
    </source>
</evidence>
<evidence type="ECO:0000256" key="5">
    <source>
        <dbReference type="ARBA" id="ARBA00022727"/>
    </source>
</evidence>
<name>A0ABX8ZKN3_9SPHN</name>
<dbReference type="InterPro" id="IPR018095">
    <property type="entry name" value="Thymidylate_kin_CS"/>
</dbReference>
<dbReference type="InterPro" id="IPR039430">
    <property type="entry name" value="Thymidylate_kin-like_dom"/>
</dbReference>
<dbReference type="InterPro" id="IPR027417">
    <property type="entry name" value="P-loop_NTPase"/>
</dbReference>
<dbReference type="PANTHER" id="PTHR10344:SF4">
    <property type="entry name" value="UMP-CMP KINASE 2, MITOCHONDRIAL"/>
    <property type="match status" value="1"/>
</dbReference>
<evidence type="ECO:0000256" key="4">
    <source>
        <dbReference type="ARBA" id="ARBA00022679"/>
    </source>
</evidence>